<evidence type="ECO:0000313" key="2">
    <source>
        <dbReference type="Proteomes" id="UP000245168"/>
    </source>
</evidence>
<keyword evidence="2" id="KW-1185">Reference proteome</keyword>
<dbReference type="AlphaFoldDB" id="A0A2U2BVN6"/>
<organism evidence="1 2">
    <name type="scientific">Marinicauda salina</name>
    <dbReference type="NCBI Taxonomy" id="2135793"/>
    <lineage>
        <taxon>Bacteria</taxon>
        <taxon>Pseudomonadati</taxon>
        <taxon>Pseudomonadota</taxon>
        <taxon>Alphaproteobacteria</taxon>
        <taxon>Maricaulales</taxon>
        <taxon>Maricaulaceae</taxon>
        <taxon>Marinicauda</taxon>
    </lineage>
</organism>
<gene>
    <name evidence="1" type="ORF">DDZ18_00270</name>
</gene>
<evidence type="ECO:0008006" key="3">
    <source>
        <dbReference type="Google" id="ProtNLM"/>
    </source>
</evidence>
<reference evidence="2" key="1">
    <citation type="submission" date="2018-05" db="EMBL/GenBank/DDBJ databases">
        <authorList>
            <person name="Liu B.-T."/>
        </authorList>
    </citation>
    <scope>NUCLEOTIDE SEQUENCE [LARGE SCALE GENOMIC DNA]</scope>
    <source>
        <strain evidence="2">WD6-1</strain>
    </source>
</reference>
<dbReference type="RefSeq" id="WP_109251359.1">
    <property type="nucleotide sequence ID" value="NZ_QEXV01000001.1"/>
</dbReference>
<sequence length="120" mass="13523">MASPPTPRDERLERQYRRLGTRNPACVVCGESDPFCLELHHIGEQKHNDELAIVCVNCHRKATDPQKDRARVECDDPEREQLGRLLCGLADLFAMIAESLGDWGRKLLGLDDADKPERGS</sequence>
<protein>
    <recommendedName>
        <fullName evidence="3">HNH endonuclease</fullName>
    </recommendedName>
</protein>
<proteinExistence type="predicted"/>
<accession>A0A2U2BVN6</accession>
<name>A0A2U2BVN6_9PROT</name>
<dbReference type="Proteomes" id="UP000245168">
    <property type="component" value="Unassembled WGS sequence"/>
</dbReference>
<comment type="caution">
    <text evidence="1">The sequence shown here is derived from an EMBL/GenBank/DDBJ whole genome shotgun (WGS) entry which is preliminary data.</text>
</comment>
<dbReference type="OrthoDB" id="7632123at2"/>
<evidence type="ECO:0000313" key="1">
    <source>
        <dbReference type="EMBL" id="PWE18085.1"/>
    </source>
</evidence>
<dbReference type="EMBL" id="QEXV01000001">
    <property type="protein sequence ID" value="PWE18085.1"/>
    <property type="molecule type" value="Genomic_DNA"/>
</dbReference>